<dbReference type="EMBL" id="CACRXK020002510">
    <property type="protein sequence ID" value="CAB3994662.1"/>
    <property type="molecule type" value="Genomic_DNA"/>
</dbReference>
<dbReference type="SUPFAM" id="SSF53098">
    <property type="entry name" value="Ribonuclease H-like"/>
    <property type="match status" value="1"/>
</dbReference>
<keyword evidence="4" id="KW-1185">Reference proteome</keyword>
<dbReference type="OrthoDB" id="6774949at2759"/>
<feature type="domain" description="DUF4371" evidence="2">
    <location>
        <begin position="239"/>
        <end position="421"/>
    </location>
</feature>
<dbReference type="PANTHER" id="PTHR45749:SF37">
    <property type="entry name" value="OS05G0311600 PROTEIN"/>
    <property type="match status" value="1"/>
</dbReference>
<dbReference type="InterPro" id="IPR012337">
    <property type="entry name" value="RNaseH-like_sf"/>
</dbReference>
<accession>A0A7D9I1Y8</accession>
<comment type="caution">
    <text evidence="3">The sequence shown here is derived from an EMBL/GenBank/DDBJ whole genome shotgun (WGS) entry which is preliminary data.</text>
</comment>
<dbReference type="Proteomes" id="UP001152795">
    <property type="component" value="Unassembled WGS sequence"/>
</dbReference>
<name>A0A7D9I1Y8_PARCT</name>
<evidence type="ECO:0000313" key="4">
    <source>
        <dbReference type="Proteomes" id="UP001152795"/>
    </source>
</evidence>
<dbReference type="InterPro" id="IPR025398">
    <property type="entry name" value="DUF4371"/>
</dbReference>
<organism evidence="3 4">
    <name type="scientific">Paramuricea clavata</name>
    <name type="common">Red gorgonian</name>
    <name type="synonym">Violescent sea-whip</name>
    <dbReference type="NCBI Taxonomy" id="317549"/>
    <lineage>
        <taxon>Eukaryota</taxon>
        <taxon>Metazoa</taxon>
        <taxon>Cnidaria</taxon>
        <taxon>Anthozoa</taxon>
        <taxon>Octocorallia</taxon>
        <taxon>Malacalcyonacea</taxon>
        <taxon>Plexauridae</taxon>
        <taxon>Paramuricea</taxon>
    </lineage>
</organism>
<sequence>MKRKYKSGSAKRAEKRKSIQIATQNTAPIASFFEKAENVESDAEDTPSTSSVADEAQLSTSNEGVDSGSMKKNAETSNDQLGLFNLANEYPTDRGHFPSSIEEGDLKRLILSHGPCKPDGPFTVEDEQGNITTNFSTSYYQLHSKNKMCPRSWLCYSPILAKPYCENCWLFADRNHPRFGLQSACVDGVQSSKKRLLAKIKKHENSLLHIEASAVYLRWKEGKTISDESQKQNQRETNLWVNVLRRVSGVILCLASLSLALRVYDKKVGEGLAQGENFLGVVTLLSEFDTITNDAISLPKYATRYMSPKIQNELILTTSQLLRKSLVTEINECPFWSIVLDTTSDINRVDHLSVTARWVKVQNENVTIKETFLGFISVTDRTAAGLVETTCKYVEDIGLDMEKLRGQAYDGASVMSGVHNGVQKLIKDRSSKLVPFIHCAAHNLNLVINDAVNSVVDNDNFFGVIQSIYVFFSSSINRSSDLQLLAVDLSLSLKKLCVTRWSSRVDSVRGVRDRFVDILKRLTVISLTSKDKKERDEAVGI</sequence>
<feature type="compositionally biased region" description="Polar residues" evidence="1">
    <location>
        <begin position="46"/>
        <end position="64"/>
    </location>
</feature>
<dbReference type="AlphaFoldDB" id="A0A7D9I1Y8"/>
<feature type="region of interest" description="Disordered" evidence="1">
    <location>
        <begin position="1"/>
        <end position="74"/>
    </location>
</feature>
<dbReference type="PANTHER" id="PTHR45749">
    <property type="match status" value="1"/>
</dbReference>
<reference evidence="3" key="1">
    <citation type="submission" date="2020-04" db="EMBL/GenBank/DDBJ databases">
        <authorList>
            <person name="Alioto T."/>
            <person name="Alioto T."/>
            <person name="Gomez Garrido J."/>
        </authorList>
    </citation>
    <scope>NUCLEOTIDE SEQUENCE</scope>
    <source>
        <strain evidence="3">A484AB</strain>
    </source>
</reference>
<protein>
    <submittedName>
        <fullName evidence="3">Zinc finger MYM-type 1-like</fullName>
    </submittedName>
</protein>
<proteinExistence type="predicted"/>
<evidence type="ECO:0000259" key="2">
    <source>
        <dbReference type="Pfam" id="PF14291"/>
    </source>
</evidence>
<gene>
    <name evidence="3" type="ORF">PACLA_8A032127</name>
</gene>
<evidence type="ECO:0000313" key="3">
    <source>
        <dbReference type="EMBL" id="CAB3994662.1"/>
    </source>
</evidence>
<dbReference type="Pfam" id="PF14291">
    <property type="entry name" value="DUF4371"/>
    <property type="match status" value="1"/>
</dbReference>
<evidence type="ECO:0000256" key="1">
    <source>
        <dbReference type="SAM" id="MobiDB-lite"/>
    </source>
</evidence>